<protein>
    <submittedName>
        <fullName evidence="1">Uncharacterized protein</fullName>
    </submittedName>
</protein>
<proteinExistence type="predicted"/>
<accession>A0A0E9TME5</accession>
<evidence type="ECO:0000313" key="1">
    <source>
        <dbReference type="EMBL" id="JAH54756.1"/>
    </source>
</evidence>
<sequence length="26" mass="3205">MLSRTVYVHGSKKNQFLHFKYQLHEL</sequence>
<name>A0A0E9TME5_ANGAN</name>
<reference evidence="1" key="2">
    <citation type="journal article" date="2015" name="Fish Shellfish Immunol.">
        <title>Early steps in the European eel (Anguilla anguilla)-Vibrio vulnificus interaction in the gills: Role of the RtxA13 toxin.</title>
        <authorList>
            <person name="Callol A."/>
            <person name="Pajuelo D."/>
            <person name="Ebbesson L."/>
            <person name="Teles M."/>
            <person name="MacKenzie S."/>
            <person name="Amaro C."/>
        </authorList>
    </citation>
    <scope>NUCLEOTIDE SEQUENCE</scope>
</reference>
<reference evidence="1" key="1">
    <citation type="submission" date="2014-11" db="EMBL/GenBank/DDBJ databases">
        <authorList>
            <person name="Amaro Gonzalez C."/>
        </authorList>
    </citation>
    <scope>NUCLEOTIDE SEQUENCE</scope>
</reference>
<dbReference type="AlphaFoldDB" id="A0A0E9TME5"/>
<dbReference type="EMBL" id="GBXM01053821">
    <property type="protein sequence ID" value="JAH54756.1"/>
    <property type="molecule type" value="Transcribed_RNA"/>
</dbReference>
<organism evidence="1">
    <name type="scientific">Anguilla anguilla</name>
    <name type="common">European freshwater eel</name>
    <name type="synonym">Muraena anguilla</name>
    <dbReference type="NCBI Taxonomy" id="7936"/>
    <lineage>
        <taxon>Eukaryota</taxon>
        <taxon>Metazoa</taxon>
        <taxon>Chordata</taxon>
        <taxon>Craniata</taxon>
        <taxon>Vertebrata</taxon>
        <taxon>Euteleostomi</taxon>
        <taxon>Actinopterygii</taxon>
        <taxon>Neopterygii</taxon>
        <taxon>Teleostei</taxon>
        <taxon>Anguilliformes</taxon>
        <taxon>Anguillidae</taxon>
        <taxon>Anguilla</taxon>
    </lineage>
</organism>